<dbReference type="AlphaFoldDB" id="A0A0R1UBX7"/>
<reference evidence="6 7" key="1">
    <citation type="journal article" date="2015" name="Genome Announc.">
        <title>Expanding the biotechnology potential of lactobacilli through comparative genomics of 213 strains and associated genera.</title>
        <authorList>
            <person name="Sun Z."/>
            <person name="Harris H.M."/>
            <person name="McCann A."/>
            <person name="Guo C."/>
            <person name="Argimon S."/>
            <person name="Zhang W."/>
            <person name="Yang X."/>
            <person name="Jeffery I.B."/>
            <person name="Cooney J.C."/>
            <person name="Kagawa T.F."/>
            <person name="Liu W."/>
            <person name="Song Y."/>
            <person name="Salvetti E."/>
            <person name="Wrobel A."/>
            <person name="Rasinkangas P."/>
            <person name="Parkhill J."/>
            <person name="Rea M.C."/>
            <person name="O'Sullivan O."/>
            <person name="Ritari J."/>
            <person name="Douillard F.P."/>
            <person name="Paul Ross R."/>
            <person name="Yang R."/>
            <person name="Briner A.E."/>
            <person name="Felis G.E."/>
            <person name="de Vos W.M."/>
            <person name="Barrangou R."/>
            <person name="Klaenhammer T.R."/>
            <person name="Caufield P.W."/>
            <person name="Cui Y."/>
            <person name="Zhang H."/>
            <person name="O'Toole P.W."/>
        </authorList>
    </citation>
    <scope>NUCLEOTIDE SEQUENCE [LARGE SCALE GENOMIC DNA]</scope>
    <source>
        <strain evidence="6 7">DSM 16043</strain>
    </source>
</reference>
<evidence type="ECO:0000256" key="1">
    <source>
        <dbReference type="ARBA" id="ARBA00004776"/>
    </source>
</evidence>
<proteinExistence type="inferred from homology"/>
<dbReference type="STRING" id="1423763.FC46_GL001503"/>
<evidence type="ECO:0000259" key="5">
    <source>
        <dbReference type="Pfam" id="PF00535"/>
    </source>
</evidence>
<dbReference type="OrthoDB" id="9771846at2"/>
<evidence type="ECO:0000256" key="3">
    <source>
        <dbReference type="ARBA" id="ARBA00022676"/>
    </source>
</evidence>
<dbReference type="EMBL" id="AZFM01000005">
    <property type="protein sequence ID" value="KRL90893.1"/>
    <property type="molecule type" value="Genomic_DNA"/>
</dbReference>
<comment type="pathway">
    <text evidence="1">Cell wall biogenesis; cell wall polysaccharide biosynthesis.</text>
</comment>
<comment type="caution">
    <text evidence="6">The sequence shown here is derived from an EMBL/GenBank/DDBJ whole genome shotgun (WGS) entry which is preliminary data.</text>
</comment>
<dbReference type="RefSeq" id="WP_057797526.1">
    <property type="nucleotide sequence ID" value="NZ_AZFM01000005.1"/>
</dbReference>
<keyword evidence="4 6" id="KW-0808">Transferase</keyword>
<protein>
    <submittedName>
        <fullName evidence="6">Glycosyl transferase, group 2 family protein</fullName>
    </submittedName>
</protein>
<evidence type="ECO:0000313" key="6">
    <source>
        <dbReference type="EMBL" id="KRL90893.1"/>
    </source>
</evidence>
<dbReference type="GO" id="GO:0016757">
    <property type="term" value="F:glycosyltransferase activity"/>
    <property type="evidence" value="ECO:0007669"/>
    <property type="project" value="UniProtKB-KW"/>
</dbReference>
<comment type="similarity">
    <text evidence="2">Belongs to the glycosyltransferase 2 family.</text>
</comment>
<dbReference type="Pfam" id="PF00535">
    <property type="entry name" value="Glycos_transf_2"/>
    <property type="match status" value="1"/>
</dbReference>
<organism evidence="6 7">
    <name type="scientific">Lactobacillus kalixensis DSM 16043</name>
    <dbReference type="NCBI Taxonomy" id="1423763"/>
    <lineage>
        <taxon>Bacteria</taxon>
        <taxon>Bacillati</taxon>
        <taxon>Bacillota</taxon>
        <taxon>Bacilli</taxon>
        <taxon>Lactobacillales</taxon>
        <taxon>Lactobacillaceae</taxon>
        <taxon>Lactobacillus</taxon>
    </lineage>
</organism>
<dbReference type="PANTHER" id="PTHR43179:SF12">
    <property type="entry name" value="GALACTOFURANOSYLTRANSFERASE GLFT2"/>
    <property type="match status" value="1"/>
</dbReference>
<evidence type="ECO:0000256" key="2">
    <source>
        <dbReference type="ARBA" id="ARBA00006739"/>
    </source>
</evidence>
<keyword evidence="7" id="KW-1185">Reference proteome</keyword>
<feature type="domain" description="Glycosyltransferase 2-like" evidence="5">
    <location>
        <begin position="8"/>
        <end position="134"/>
    </location>
</feature>
<dbReference type="InterPro" id="IPR001173">
    <property type="entry name" value="Glyco_trans_2-like"/>
</dbReference>
<evidence type="ECO:0000313" key="7">
    <source>
        <dbReference type="Proteomes" id="UP000051036"/>
    </source>
</evidence>
<dbReference type="Gene3D" id="3.90.550.10">
    <property type="entry name" value="Spore Coat Polysaccharide Biosynthesis Protein SpsA, Chain A"/>
    <property type="match status" value="1"/>
</dbReference>
<dbReference type="InterPro" id="IPR029044">
    <property type="entry name" value="Nucleotide-diphossugar_trans"/>
</dbReference>
<dbReference type="SUPFAM" id="SSF53448">
    <property type="entry name" value="Nucleotide-diphospho-sugar transferases"/>
    <property type="match status" value="1"/>
</dbReference>
<dbReference type="PANTHER" id="PTHR43179">
    <property type="entry name" value="RHAMNOSYLTRANSFERASE WBBL"/>
    <property type="match status" value="1"/>
</dbReference>
<dbReference type="PATRIC" id="fig|1423763.3.peg.1527"/>
<dbReference type="Proteomes" id="UP000051036">
    <property type="component" value="Unassembled WGS sequence"/>
</dbReference>
<name>A0A0R1UBX7_9LACO</name>
<sequence>MKVTAGIVLFNPDINRLKENVSAIESQVDEIIFFDNGSKNISEIKIMVAGINSESVLLTSSKNIGIAQALNEIARYAIKNKYKWLLTLDQDSVVYPNLIAQYKKKLNLPHLGQISCKRVDRNIKDDNITFNDCSVKEVKYCITSGTLINLEALKKINGFDGKLFIDWVDNEVCCALRKAGYKTYELNYKGLLQEMGKATFSVFLRKKIYTPNYPAIRYFYNARNSIYTARKYPTEENVCIKVLQQCKVQIHIIIFEKNKLKKFCSIARGIRAGLGLSKYHDRGLYE</sequence>
<accession>A0A0R1UBX7</accession>
<gene>
    <name evidence="6" type="ORF">FC46_GL001503</name>
</gene>
<evidence type="ECO:0000256" key="4">
    <source>
        <dbReference type="ARBA" id="ARBA00022679"/>
    </source>
</evidence>
<keyword evidence="3" id="KW-0328">Glycosyltransferase</keyword>